<dbReference type="RefSeq" id="WP_091399960.1">
    <property type="nucleotide sequence ID" value="NZ_FMCR01000002.1"/>
</dbReference>
<sequence>MGLQLPGELITALGWIGYSWPEADEEKLFEMGQAWLDFSGTVADASGEAGSAAAAIWSQHQGESMQAFQKWWANPESGPGTLPDYSQAAMLIGTGLIIAAAIVLALKIQVIVQLAILAFAVAQAIATAVVTFGASLAEVPIFQMITREIVGLLIDQVIQELLDA</sequence>
<evidence type="ECO:0000256" key="1">
    <source>
        <dbReference type="SAM" id="Phobius"/>
    </source>
</evidence>
<proteinExistence type="predicted"/>
<evidence type="ECO:0000259" key="2">
    <source>
        <dbReference type="Pfam" id="PF25547"/>
    </source>
</evidence>
<dbReference type="Proteomes" id="UP000249334">
    <property type="component" value="Unassembled WGS sequence"/>
</dbReference>
<organism evidence="4 5">
    <name type="scientific">Micromonospora saelicesensis</name>
    <dbReference type="NCBI Taxonomy" id="285676"/>
    <lineage>
        <taxon>Bacteria</taxon>
        <taxon>Bacillati</taxon>
        <taxon>Actinomycetota</taxon>
        <taxon>Actinomycetes</taxon>
        <taxon>Micromonosporales</taxon>
        <taxon>Micromonosporaceae</taxon>
        <taxon>Micromonospora</taxon>
    </lineage>
</organism>
<protein>
    <recommendedName>
        <fullName evidence="2">Outer membrane channel protein CpnT-like N-terminal domain-containing protein</fullName>
    </recommendedName>
</protein>
<dbReference type="AlphaFoldDB" id="A0A1C4WR78"/>
<dbReference type="EMBL" id="FMCR01000002">
    <property type="protein sequence ID" value="SCE98692.1"/>
    <property type="molecule type" value="Genomic_DNA"/>
</dbReference>
<evidence type="ECO:0000313" key="6">
    <source>
        <dbReference type="Proteomes" id="UP000249334"/>
    </source>
</evidence>
<dbReference type="Proteomes" id="UP000198864">
    <property type="component" value="Unassembled WGS sequence"/>
</dbReference>
<keyword evidence="6" id="KW-1185">Reference proteome</keyword>
<feature type="transmembrane region" description="Helical" evidence="1">
    <location>
        <begin position="114"/>
        <end position="137"/>
    </location>
</feature>
<dbReference type="EMBL" id="PXXW01000020">
    <property type="protein sequence ID" value="RAN99418.1"/>
    <property type="molecule type" value="Genomic_DNA"/>
</dbReference>
<keyword evidence="1" id="KW-0812">Transmembrane</keyword>
<reference evidence="4 5" key="1">
    <citation type="submission" date="2016-06" db="EMBL/GenBank/DDBJ databases">
        <authorList>
            <person name="Kjaerup R.B."/>
            <person name="Dalgaard T.S."/>
            <person name="Juul-Madsen H.R."/>
        </authorList>
    </citation>
    <scope>NUCLEOTIDE SEQUENCE [LARGE SCALE GENOMIC DNA]</scope>
    <source>
        <strain evidence="4 5">DSM 44871</strain>
    </source>
</reference>
<dbReference type="Pfam" id="PF25547">
    <property type="entry name" value="WXG100_2"/>
    <property type="match status" value="1"/>
</dbReference>
<gene>
    <name evidence="4" type="ORF">GA0070561_2934</name>
    <name evidence="3" type="ORF">GAR05_02663</name>
</gene>
<accession>A0A1C4WR78</accession>
<evidence type="ECO:0000313" key="3">
    <source>
        <dbReference type="EMBL" id="RAN99418.1"/>
    </source>
</evidence>
<name>A0A1C4WR78_9ACTN</name>
<evidence type="ECO:0000313" key="5">
    <source>
        <dbReference type="Proteomes" id="UP000198864"/>
    </source>
</evidence>
<feature type="transmembrane region" description="Helical" evidence="1">
    <location>
        <begin position="88"/>
        <end position="108"/>
    </location>
</feature>
<dbReference type="InterPro" id="IPR057746">
    <property type="entry name" value="CpnT-like_N"/>
</dbReference>
<dbReference type="STRING" id="285676.GA0070561_2934"/>
<keyword evidence="1" id="KW-0472">Membrane</keyword>
<reference evidence="3 6" key="2">
    <citation type="submission" date="2018-03" db="EMBL/GenBank/DDBJ databases">
        <title>Genomic framework for the identification of Micromonospora saelicesensis and Micromonospora noduli.</title>
        <authorList>
            <person name="Riesco R."/>
            <person name="Trujillo M.E."/>
        </authorList>
    </citation>
    <scope>NUCLEOTIDE SEQUENCE [LARGE SCALE GENOMIC DNA]</scope>
    <source>
        <strain evidence="3 6">GAR05</strain>
    </source>
</reference>
<keyword evidence="1" id="KW-1133">Transmembrane helix</keyword>
<feature type="domain" description="Outer membrane channel protein CpnT-like N-terminal" evidence="2">
    <location>
        <begin position="16"/>
        <end position="147"/>
    </location>
</feature>
<evidence type="ECO:0000313" key="4">
    <source>
        <dbReference type="EMBL" id="SCE98692.1"/>
    </source>
</evidence>